<comment type="caution">
    <text evidence="1">The sequence shown here is derived from an EMBL/GenBank/DDBJ whole genome shotgun (WGS) entry which is preliminary data.</text>
</comment>
<evidence type="ECO:0000313" key="1">
    <source>
        <dbReference type="EMBL" id="KAJ7530101.1"/>
    </source>
</evidence>
<accession>A0ACC2BK41</accession>
<reference evidence="2" key="1">
    <citation type="journal article" date="2024" name="Proc. Natl. Acad. Sci. U.S.A.">
        <title>Extraordinary preservation of gene collinearity over three hundred million years revealed in homosporous lycophytes.</title>
        <authorList>
            <person name="Li C."/>
            <person name="Wickell D."/>
            <person name="Kuo L.Y."/>
            <person name="Chen X."/>
            <person name="Nie B."/>
            <person name="Liao X."/>
            <person name="Peng D."/>
            <person name="Ji J."/>
            <person name="Jenkins J."/>
            <person name="Williams M."/>
            <person name="Shu S."/>
            <person name="Plott C."/>
            <person name="Barry K."/>
            <person name="Rajasekar S."/>
            <person name="Grimwood J."/>
            <person name="Han X."/>
            <person name="Sun S."/>
            <person name="Hou Z."/>
            <person name="He W."/>
            <person name="Dai G."/>
            <person name="Sun C."/>
            <person name="Schmutz J."/>
            <person name="Leebens-Mack J.H."/>
            <person name="Li F.W."/>
            <person name="Wang L."/>
        </authorList>
    </citation>
    <scope>NUCLEOTIDE SEQUENCE [LARGE SCALE GENOMIC DNA]</scope>
    <source>
        <strain evidence="2">cv. PW_Plant_1</strain>
    </source>
</reference>
<dbReference type="EMBL" id="CM055106">
    <property type="protein sequence ID" value="KAJ7530101.1"/>
    <property type="molecule type" value="Genomic_DNA"/>
</dbReference>
<proteinExistence type="predicted"/>
<sequence>MSSAHLKRYFFSLESEIFFTWASPATKIRHQSNLNWLKWVNWFQGVEKFQLLFNYYSFQVRHTTFLDLQNEIWITMNQSSYYQLYKYTNNNRQSMIINCTSR</sequence>
<evidence type="ECO:0000313" key="2">
    <source>
        <dbReference type="Proteomes" id="UP001162992"/>
    </source>
</evidence>
<protein>
    <submittedName>
        <fullName evidence="1">Uncharacterized protein</fullName>
    </submittedName>
</protein>
<name>A0ACC2BK41_DIPCM</name>
<dbReference type="Proteomes" id="UP001162992">
    <property type="component" value="Chromosome 15"/>
</dbReference>
<keyword evidence="2" id="KW-1185">Reference proteome</keyword>
<gene>
    <name evidence="1" type="ORF">O6H91_15G079000</name>
</gene>
<organism evidence="1 2">
    <name type="scientific">Diphasiastrum complanatum</name>
    <name type="common">Issler's clubmoss</name>
    <name type="synonym">Lycopodium complanatum</name>
    <dbReference type="NCBI Taxonomy" id="34168"/>
    <lineage>
        <taxon>Eukaryota</taxon>
        <taxon>Viridiplantae</taxon>
        <taxon>Streptophyta</taxon>
        <taxon>Embryophyta</taxon>
        <taxon>Tracheophyta</taxon>
        <taxon>Lycopodiopsida</taxon>
        <taxon>Lycopodiales</taxon>
        <taxon>Lycopodiaceae</taxon>
        <taxon>Lycopodioideae</taxon>
        <taxon>Diphasiastrum</taxon>
    </lineage>
</organism>